<dbReference type="EMBL" id="HG001459">
    <property type="protein sequence ID" value="CDF32081.1"/>
    <property type="molecule type" value="Genomic_DNA"/>
</dbReference>
<dbReference type="Proteomes" id="UP000012073">
    <property type="component" value="Unassembled WGS sequence"/>
</dbReference>
<evidence type="ECO:0000313" key="1">
    <source>
        <dbReference type="EMBL" id="CDF32081.1"/>
    </source>
</evidence>
<dbReference type="KEGG" id="ccp:CHC_T00001329001"/>
<evidence type="ECO:0000313" key="2">
    <source>
        <dbReference type="Proteomes" id="UP000012073"/>
    </source>
</evidence>
<proteinExistence type="predicted"/>
<dbReference type="GeneID" id="17319462"/>
<organism evidence="1 2">
    <name type="scientific">Chondrus crispus</name>
    <name type="common">Carrageen Irish moss</name>
    <name type="synonym">Polymorpha crispa</name>
    <dbReference type="NCBI Taxonomy" id="2769"/>
    <lineage>
        <taxon>Eukaryota</taxon>
        <taxon>Rhodophyta</taxon>
        <taxon>Florideophyceae</taxon>
        <taxon>Rhodymeniophycidae</taxon>
        <taxon>Gigartinales</taxon>
        <taxon>Gigartinaceae</taxon>
        <taxon>Chondrus</taxon>
    </lineage>
</organism>
<sequence length="34" mass="3923">MEANLHPAANKVCAIISLYAYQFFKRTPFFSPVF</sequence>
<keyword evidence="2" id="KW-1185">Reference proteome</keyword>
<gene>
    <name evidence="1" type="ORF">CHC_T00001329001</name>
</gene>
<name>R7Q419_CHOCR</name>
<dbReference type="AlphaFoldDB" id="R7Q419"/>
<accession>R7Q419</accession>
<dbReference type="Gramene" id="CDF32081">
    <property type="protein sequence ID" value="CDF32081"/>
    <property type="gene ID" value="CHC_T00001329001"/>
</dbReference>
<reference evidence="2" key="1">
    <citation type="journal article" date="2013" name="Proc. Natl. Acad. Sci. U.S.A.">
        <title>Genome structure and metabolic features in the red seaweed Chondrus crispus shed light on evolution of the Archaeplastida.</title>
        <authorList>
            <person name="Collen J."/>
            <person name="Porcel B."/>
            <person name="Carre W."/>
            <person name="Ball S.G."/>
            <person name="Chaparro C."/>
            <person name="Tonon T."/>
            <person name="Barbeyron T."/>
            <person name="Michel G."/>
            <person name="Noel B."/>
            <person name="Valentin K."/>
            <person name="Elias M."/>
            <person name="Artiguenave F."/>
            <person name="Arun A."/>
            <person name="Aury J.M."/>
            <person name="Barbosa-Neto J.F."/>
            <person name="Bothwell J.H."/>
            <person name="Bouget F.Y."/>
            <person name="Brillet L."/>
            <person name="Cabello-Hurtado F."/>
            <person name="Capella-Gutierrez S."/>
            <person name="Charrier B."/>
            <person name="Cladiere L."/>
            <person name="Cock J.M."/>
            <person name="Coelho S.M."/>
            <person name="Colleoni C."/>
            <person name="Czjzek M."/>
            <person name="Da Silva C."/>
            <person name="Delage L."/>
            <person name="Denoeud F."/>
            <person name="Deschamps P."/>
            <person name="Dittami S.M."/>
            <person name="Gabaldon T."/>
            <person name="Gachon C.M."/>
            <person name="Groisillier A."/>
            <person name="Herve C."/>
            <person name="Jabbari K."/>
            <person name="Katinka M."/>
            <person name="Kloareg B."/>
            <person name="Kowalczyk N."/>
            <person name="Labadie K."/>
            <person name="Leblanc C."/>
            <person name="Lopez P.J."/>
            <person name="McLachlan D.H."/>
            <person name="Meslet-Cladiere L."/>
            <person name="Moustafa A."/>
            <person name="Nehr Z."/>
            <person name="Nyvall Collen P."/>
            <person name="Panaud O."/>
            <person name="Partensky F."/>
            <person name="Poulain J."/>
            <person name="Rensing S.A."/>
            <person name="Rousvoal S."/>
            <person name="Samson G."/>
            <person name="Symeonidi A."/>
            <person name="Weissenbach J."/>
            <person name="Zambounis A."/>
            <person name="Wincker P."/>
            <person name="Boyen C."/>
        </authorList>
    </citation>
    <scope>NUCLEOTIDE SEQUENCE [LARGE SCALE GENOMIC DNA]</scope>
    <source>
        <strain evidence="2">cv. Stackhouse</strain>
    </source>
</reference>
<dbReference type="RefSeq" id="XP_005711746.1">
    <property type="nucleotide sequence ID" value="XM_005711689.1"/>
</dbReference>
<protein>
    <submittedName>
        <fullName evidence="1">Uncharacterized protein</fullName>
    </submittedName>
</protein>